<dbReference type="InterPro" id="IPR043128">
    <property type="entry name" value="Rev_trsase/Diguanyl_cyclase"/>
</dbReference>
<keyword evidence="5" id="KW-0742">SOS response</keyword>
<comment type="caution">
    <text evidence="7">The sequence shown here is derived from an EMBL/GenBank/DDBJ whole genome shotgun (WGS) entry which is preliminary data.</text>
</comment>
<comment type="similarity">
    <text evidence="1">Belongs to the DNA polymerase type-Y family.</text>
</comment>
<dbReference type="InterPro" id="IPR017961">
    <property type="entry name" value="DNA_pol_Y-fam_little_finger"/>
</dbReference>
<dbReference type="GO" id="GO:0006281">
    <property type="term" value="P:DNA repair"/>
    <property type="evidence" value="ECO:0007669"/>
    <property type="project" value="UniProtKB-KW"/>
</dbReference>
<dbReference type="Proteomes" id="UP000483432">
    <property type="component" value="Unassembled WGS sequence"/>
</dbReference>
<protein>
    <submittedName>
        <fullName evidence="7">Y-family DNA polymerase</fullName>
    </submittedName>
</protein>
<dbReference type="Gene3D" id="3.30.70.270">
    <property type="match status" value="1"/>
</dbReference>
<dbReference type="Pfam" id="PF11799">
    <property type="entry name" value="IMS_C"/>
    <property type="match status" value="1"/>
</dbReference>
<dbReference type="Gene3D" id="3.40.1170.60">
    <property type="match status" value="1"/>
</dbReference>
<keyword evidence="4" id="KW-0234">DNA repair</keyword>
<proteinExistence type="inferred from homology"/>
<dbReference type="CDD" id="cd01700">
    <property type="entry name" value="PolY_Pol_V_umuC"/>
    <property type="match status" value="1"/>
</dbReference>
<dbReference type="Gene3D" id="1.10.150.20">
    <property type="entry name" value="5' to 3' exonuclease, C-terminal subdomain"/>
    <property type="match status" value="1"/>
</dbReference>
<dbReference type="SUPFAM" id="SSF56672">
    <property type="entry name" value="DNA/RNA polymerases"/>
    <property type="match status" value="1"/>
</dbReference>
<evidence type="ECO:0000256" key="2">
    <source>
        <dbReference type="ARBA" id="ARBA00022763"/>
    </source>
</evidence>
<keyword evidence="2" id="KW-0227">DNA damage</keyword>
<name>A0A7C9K009_9PROT</name>
<dbReference type="GO" id="GO:0042276">
    <property type="term" value="P:error-prone translesion synthesis"/>
    <property type="evidence" value="ECO:0007669"/>
    <property type="project" value="TreeGrafter"/>
</dbReference>
<dbReference type="AlphaFoldDB" id="A0A7C9K009"/>
<dbReference type="PANTHER" id="PTHR11076">
    <property type="entry name" value="DNA REPAIR POLYMERASE UMUC / TRANSFERASE FAMILY MEMBER"/>
    <property type="match status" value="1"/>
</dbReference>
<dbReference type="Pfam" id="PF13438">
    <property type="entry name" value="DUF4113"/>
    <property type="match status" value="1"/>
</dbReference>
<evidence type="ECO:0000313" key="8">
    <source>
        <dbReference type="Proteomes" id="UP000483432"/>
    </source>
</evidence>
<dbReference type="PROSITE" id="PS50173">
    <property type="entry name" value="UMUC"/>
    <property type="match status" value="1"/>
</dbReference>
<dbReference type="Pfam" id="PF00817">
    <property type="entry name" value="IMS"/>
    <property type="match status" value="1"/>
</dbReference>
<dbReference type="InterPro" id="IPR001126">
    <property type="entry name" value="UmuC"/>
</dbReference>
<gene>
    <name evidence="7" type="ORF">GZ085_01985</name>
</gene>
<evidence type="ECO:0000256" key="3">
    <source>
        <dbReference type="ARBA" id="ARBA00023199"/>
    </source>
</evidence>
<dbReference type="InterPro" id="IPR050116">
    <property type="entry name" value="DNA_polymerase-Y"/>
</dbReference>
<reference evidence="7 8" key="1">
    <citation type="submission" date="2019-09" db="EMBL/GenBank/DDBJ databases">
        <title>H2 Metabolism Revealed by Metagenomic Analysis in Subglacial Sediment of East Antarctica.</title>
        <authorList>
            <person name="Yang Z."/>
            <person name="Zhang Y."/>
            <person name="Lv Y."/>
            <person name="Yan W."/>
            <person name="Xiao X."/>
            <person name="Sun B."/>
            <person name="Ma H."/>
        </authorList>
    </citation>
    <scope>NUCLEOTIDE SEQUENCE [LARGE SCALE GENOMIC DNA]</scope>
    <source>
        <strain evidence="7">Bin2_2</strain>
    </source>
</reference>
<dbReference type="InterPro" id="IPR025188">
    <property type="entry name" value="DUF4113"/>
</dbReference>
<dbReference type="EMBL" id="JAAFGW010000016">
    <property type="protein sequence ID" value="NDP47159.1"/>
    <property type="molecule type" value="Genomic_DNA"/>
</dbReference>
<dbReference type="PANTHER" id="PTHR11076:SF34">
    <property type="entry name" value="PROTEIN UMUC"/>
    <property type="match status" value="1"/>
</dbReference>
<dbReference type="GO" id="GO:0003887">
    <property type="term" value="F:DNA-directed DNA polymerase activity"/>
    <property type="evidence" value="ECO:0007669"/>
    <property type="project" value="TreeGrafter"/>
</dbReference>
<dbReference type="GO" id="GO:0003684">
    <property type="term" value="F:damaged DNA binding"/>
    <property type="evidence" value="ECO:0007669"/>
    <property type="project" value="InterPro"/>
</dbReference>
<evidence type="ECO:0000259" key="6">
    <source>
        <dbReference type="PROSITE" id="PS50173"/>
    </source>
</evidence>
<dbReference type="GO" id="GO:0005829">
    <property type="term" value="C:cytosol"/>
    <property type="evidence" value="ECO:0007669"/>
    <property type="project" value="TreeGrafter"/>
</dbReference>
<evidence type="ECO:0000313" key="7">
    <source>
        <dbReference type="EMBL" id="NDP47159.1"/>
    </source>
</evidence>
<evidence type="ECO:0000256" key="5">
    <source>
        <dbReference type="ARBA" id="ARBA00023236"/>
    </source>
</evidence>
<dbReference type="NCBIfam" id="NF002955">
    <property type="entry name" value="PRK03609.1"/>
    <property type="match status" value="1"/>
</dbReference>
<organism evidence="7 8">
    <name type="scientific">Sulfuriferula multivorans</name>
    <dbReference type="NCBI Taxonomy" id="1559896"/>
    <lineage>
        <taxon>Bacteria</taxon>
        <taxon>Pseudomonadati</taxon>
        <taxon>Pseudomonadota</taxon>
        <taxon>Betaproteobacteria</taxon>
        <taxon>Nitrosomonadales</taxon>
        <taxon>Sulfuricellaceae</taxon>
        <taxon>Sulfuriferula</taxon>
    </lineage>
</organism>
<evidence type="ECO:0000256" key="4">
    <source>
        <dbReference type="ARBA" id="ARBA00023204"/>
    </source>
</evidence>
<evidence type="ECO:0000256" key="1">
    <source>
        <dbReference type="ARBA" id="ARBA00010945"/>
    </source>
</evidence>
<dbReference type="InterPro" id="IPR043502">
    <property type="entry name" value="DNA/RNA_pol_sf"/>
</dbReference>
<dbReference type="GO" id="GO:0009432">
    <property type="term" value="P:SOS response"/>
    <property type="evidence" value="ECO:0007669"/>
    <property type="project" value="UniProtKB-KW"/>
</dbReference>
<accession>A0A7C9K009</accession>
<sequence>MSFALVDGNNFYVSCERMFNPMLEGKPIVVLSNNDGCVVARSAEVKALGVKMGEPWFKLKALAKRHGILAYSSNYTLYADMSNRMMRVLSTYSPQQEIYSIDECFLGLDGFSPAEFPVMGQRMRQHVKQWVGLPVCVGIAPTKTLAKLANHCAKKDLAGAEGVCDFGQMSAAELDSLFGRIKVGEVWGVGRRLTERLAGLGIVTVRDLRDADAGMLRREFSVVLERTVLELRGFSCLELEELAPAKKQIMSSRSFSACIHTLPELEEAVSTYLARAAEKLRRQGSVAEAVQVFIRTNPFNQNHPQYQQAITVPLTQATSDTVRLTRAALWGLKRIYRPGFAYQKAGVMLMDLHPDGQTQGVLFGTTSPGRPALMQVMDRANARWGRGTLRLAVEGAKKPWQMKRDHMSPAYTTRWEDLPRVN</sequence>
<keyword evidence="3" id="KW-0741">SOS mutagenesis</keyword>
<feature type="domain" description="UmuC" evidence="6">
    <location>
        <begin position="3"/>
        <end position="190"/>
    </location>
</feature>